<feature type="transmembrane region" description="Helical" evidence="1">
    <location>
        <begin position="206"/>
        <end position="225"/>
    </location>
</feature>
<protein>
    <submittedName>
        <fullName evidence="2">Uncharacterized protein</fullName>
    </submittedName>
</protein>
<dbReference type="Proteomes" id="UP000245802">
    <property type="component" value="Chromosome"/>
</dbReference>
<dbReference type="OrthoDB" id="10018306at2"/>
<proteinExistence type="predicted"/>
<keyword evidence="1" id="KW-0812">Transmembrane</keyword>
<keyword evidence="3" id="KW-1185">Reference proteome</keyword>
<dbReference type="AlphaFoldDB" id="A0A2Z3H785"/>
<evidence type="ECO:0000256" key="1">
    <source>
        <dbReference type="SAM" id="Phobius"/>
    </source>
</evidence>
<reference evidence="2 3" key="1">
    <citation type="submission" date="2018-01" db="EMBL/GenBank/DDBJ databases">
        <title>G. obscuriglobus.</title>
        <authorList>
            <person name="Franke J."/>
            <person name="Blomberg W."/>
            <person name="Selmecki A."/>
        </authorList>
    </citation>
    <scope>NUCLEOTIDE SEQUENCE [LARGE SCALE GENOMIC DNA]</scope>
    <source>
        <strain evidence="2 3">DSM 5831</strain>
    </source>
</reference>
<evidence type="ECO:0000313" key="2">
    <source>
        <dbReference type="EMBL" id="AWM41893.1"/>
    </source>
</evidence>
<feature type="transmembrane region" description="Helical" evidence="1">
    <location>
        <begin position="12"/>
        <end position="34"/>
    </location>
</feature>
<name>A0A2Z3H785_9BACT</name>
<keyword evidence="1" id="KW-0472">Membrane</keyword>
<feature type="transmembrane region" description="Helical" evidence="1">
    <location>
        <begin position="140"/>
        <end position="163"/>
    </location>
</feature>
<dbReference type="KEGG" id="gog:C1280_36145"/>
<organism evidence="2 3">
    <name type="scientific">Gemmata obscuriglobus</name>
    <dbReference type="NCBI Taxonomy" id="114"/>
    <lineage>
        <taxon>Bacteria</taxon>
        <taxon>Pseudomonadati</taxon>
        <taxon>Planctomycetota</taxon>
        <taxon>Planctomycetia</taxon>
        <taxon>Gemmatales</taxon>
        <taxon>Gemmataceae</taxon>
        <taxon>Gemmata</taxon>
    </lineage>
</organism>
<keyword evidence="1" id="KW-1133">Transmembrane helix</keyword>
<dbReference type="RefSeq" id="WP_010040612.1">
    <property type="nucleotide sequence ID" value="NZ_CP025958.1"/>
</dbReference>
<feature type="transmembrane region" description="Helical" evidence="1">
    <location>
        <begin position="245"/>
        <end position="261"/>
    </location>
</feature>
<feature type="transmembrane region" description="Helical" evidence="1">
    <location>
        <begin position="175"/>
        <end position="199"/>
    </location>
</feature>
<gene>
    <name evidence="2" type="ORF">C1280_36145</name>
</gene>
<evidence type="ECO:0000313" key="3">
    <source>
        <dbReference type="Proteomes" id="UP000245802"/>
    </source>
</evidence>
<sequence>MKELQLTLYEVFGYLLPGAVLTGGVSLIFWAAFFPQTAIDFDIKTPEVWGTFLVSSYIAGHVAQGIGNAIVRRFESAEDHAINTVLEPEIVAACKKKAKELTGADVENAKPKWLYRLCDDAVIRSGKIGEREVYVYREGFYRGTFVGAVFIVLGFVLLAIRVLSQNDNPEVPRPAFLQIPTVWCVIVAVVVVFLAGGFWDRGKRTCAMVSGWLGIFAIVVAGLSLRSANWFAFASIGRMELTGGRLLFLAAMSCIAAWFLWHRYWRFAEYRVTHAMFGFLTIKDDKKPEAPKTPAT</sequence>
<dbReference type="EMBL" id="CP025958">
    <property type="protein sequence ID" value="AWM41893.1"/>
    <property type="molecule type" value="Genomic_DNA"/>
</dbReference>
<accession>A0A2Z3H785</accession>